<name>B4VJT9_9CYAN</name>
<proteinExistence type="predicted"/>
<protein>
    <submittedName>
        <fullName evidence="1">Uncharacterized protein</fullName>
    </submittedName>
</protein>
<keyword evidence="2" id="KW-1185">Reference proteome</keyword>
<gene>
    <name evidence="1" type="ORF">MC7420_3096</name>
</gene>
<dbReference type="EMBL" id="DS989843">
    <property type="protein sequence ID" value="EDX77772.1"/>
    <property type="molecule type" value="Genomic_DNA"/>
</dbReference>
<accession>B4VJT9</accession>
<dbReference type="HOGENOM" id="CLU_2750823_0_0_3"/>
<reference evidence="1 2" key="1">
    <citation type="submission" date="2008-07" db="EMBL/GenBank/DDBJ databases">
        <authorList>
            <person name="Tandeau de Marsac N."/>
            <person name="Ferriera S."/>
            <person name="Johnson J."/>
            <person name="Kravitz S."/>
            <person name="Beeson K."/>
            <person name="Sutton G."/>
            <person name="Rogers Y.-H."/>
            <person name="Friedman R."/>
            <person name="Frazier M."/>
            <person name="Venter J.C."/>
        </authorList>
    </citation>
    <scope>NUCLEOTIDE SEQUENCE [LARGE SCALE GENOMIC DNA]</scope>
    <source>
        <strain evidence="1 2">PCC 7420</strain>
    </source>
</reference>
<dbReference type="Proteomes" id="UP000003835">
    <property type="component" value="Unassembled WGS sequence"/>
</dbReference>
<evidence type="ECO:0000313" key="2">
    <source>
        <dbReference type="Proteomes" id="UP000003835"/>
    </source>
</evidence>
<organism evidence="1 2">
    <name type="scientific">Coleofasciculus chthonoplastes PCC 7420</name>
    <dbReference type="NCBI Taxonomy" id="118168"/>
    <lineage>
        <taxon>Bacteria</taxon>
        <taxon>Bacillati</taxon>
        <taxon>Cyanobacteriota</taxon>
        <taxon>Cyanophyceae</taxon>
        <taxon>Coleofasciculales</taxon>
        <taxon>Coleofasciculaceae</taxon>
        <taxon>Coleofasciculus</taxon>
    </lineage>
</organism>
<sequence length="70" mass="8421">MQRAITKARNNYRNAVDAEDWQKLAEVSVSKSIPNDLDYRNLLFNRCLLEYRHVDERGEIKRWHDKLFGI</sequence>
<dbReference type="STRING" id="118168.MC7420_3096"/>
<evidence type="ECO:0000313" key="1">
    <source>
        <dbReference type="EMBL" id="EDX77772.1"/>
    </source>
</evidence>
<dbReference type="AlphaFoldDB" id="B4VJT9"/>